<evidence type="ECO:0000256" key="10">
    <source>
        <dbReference type="ARBA" id="ARBA00023002"/>
    </source>
</evidence>
<name>C6B6I7_RHILS</name>
<dbReference type="PROSITE" id="PS51384">
    <property type="entry name" value="FAD_FR"/>
    <property type="match status" value="1"/>
</dbReference>
<dbReference type="PANTHER" id="PTHR30212">
    <property type="entry name" value="PROTEIN YIIM"/>
    <property type="match status" value="1"/>
</dbReference>
<keyword evidence="9" id="KW-0521">NADP</keyword>
<dbReference type="PANTHER" id="PTHR30212:SF2">
    <property type="entry name" value="PROTEIN YIIM"/>
    <property type="match status" value="1"/>
</dbReference>
<dbReference type="Pfam" id="PF00175">
    <property type="entry name" value="NAD_binding_1"/>
    <property type="match status" value="1"/>
</dbReference>
<comment type="catalytic activity">
    <reaction evidence="13">
        <text>2 nitric oxide + NADH + 2 O2 = 2 nitrate + NAD(+) + H(+)</text>
        <dbReference type="Rhea" id="RHEA:19469"/>
        <dbReference type="ChEBI" id="CHEBI:15378"/>
        <dbReference type="ChEBI" id="CHEBI:15379"/>
        <dbReference type="ChEBI" id="CHEBI:16480"/>
        <dbReference type="ChEBI" id="CHEBI:17632"/>
        <dbReference type="ChEBI" id="CHEBI:57540"/>
        <dbReference type="ChEBI" id="CHEBI:57945"/>
        <dbReference type="EC" id="1.14.12.17"/>
    </reaction>
</comment>
<dbReference type="Gene3D" id="3.10.20.30">
    <property type="match status" value="1"/>
</dbReference>
<evidence type="ECO:0000256" key="2">
    <source>
        <dbReference type="ARBA" id="ARBA00001974"/>
    </source>
</evidence>
<dbReference type="CDD" id="cd00207">
    <property type="entry name" value="fer2"/>
    <property type="match status" value="1"/>
</dbReference>
<dbReference type="GO" id="GO:0051536">
    <property type="term" value="F:iron-sulfur cluster binding"/>
    <property type="evidence" value="ECO:0007669"/>
    <property type="project" value="InterPro"/>
</dbReference>
<keyword evidence="7" id="KW-0479">Metal-binding</keyword>
<dbReference type="InterPro" id="IPR005302">
    <property type="entry name" value="MoCF_Sase_C"/>
</dbReference>
<dbReference type="EMBL" id="CP001624">
    <property type="protein sequence ID" value="ACS59695.1"/>
    <property type="molecule type" value="Genomic_DNA"/>
</dbReference>
<dbReference type="InterPro" id="IPR017938">
    <property type="entry name" value="Riboflavin_synthase-like_b-brl"/>
</dbReference>
<protein>
    <recommendedName>
        <fullName evidence="4">nitric oxide dioxygenase</fullName>
        <ecNumber evidence="4">1.14.12.17</ecNumber>
    </recommendedName>
</protein>
<comment type="cofactor">
    <cofactor evidence="1">
        <name>heme b</name>
        <dbReference type="ChEBI" id="CHEBI:60344"/>
    </cofactor>
</comment>
<dbReference type="AlphaFoldDB" id="C6B6I7"/>
<proteinExistence type="inferred from homology"/>
<evidence type="ECO:0000259" key="15">
    <source>
        <dbReference type="PROSITE" id="PS51340"/>
    </source>
</evidence>
<evidence type="ECO:0000259" key="16">
    <source>
        <dbReference type="PROSITE" id="PS51384"/>
    </source>
</evidence>
<dbReference type="Pfam" id="PF03473">
    <property type="entry name" value="MOSC"/>
    <property type="match status" value="1"/>
</dbReference>
<dbReference type="CDD" id="cd06184">
    <property type="entry name" value="flavohem_like_fad_nad_binding"/>
    <property type="match status" value="1"/>
</dbReference>
<dbReference type="GO" id="GO:0008941">
    <property type="term" value="F:nitric oxide dioxygenase NAD(P)H activity"/>
    <property type="evidence" value="ECO:0007669"/>
    <property type="project" value="UniProtKB-EC"/>
</dbReference>
<evidence type="ECO:0000256" key="6">
    <source>
        <dbReference type="ARBA" id="ARBA00022630"/>
    </source>
</evidence>
<dbReference type="Gene3D" id="3.40.50.80">
    <property type="entry name" value="Nucleotide-binding domain of ferredoxin-NADP reductase (FNR) module"/>
    <property type="match status" value="1"/>
</dbReference>
<dbReference type="InterPro" id="IPR039261">
    <property type="entry name" value="FNR_nucleotide-bd"/>
</dbReference>
<dbReference type="Gene3D" id="2.40.30.10">
    <property type="entry name" value="Translation factors"/>
    <property type="match status" value="1"/>
</dbReference>
<reference evidence="17 18" key="1">
    <citation type="journal article" date="2010" name="Stand. Genomic Sci.">
        <title>Complete genome sequence of Rhizobium leguminosarum bv. trifolii strain WSM1325, an effective microsymbiont of annual Mediterranean clovers.</title>
        <authorList>
            <person name="Reeve W."/>
            <person name="O'Hara G."/>
            <person name="Chain P."/>
            <person name="Ardley J."/>
            <person name="Brau L."/>
            <person name="Nandesena K."/>
            <person name="Tiwari R."/>
            <person name="Copeland A."/>
            <person name="Nolan M."/>
            <person name="Han C."/>
            <person name="Brettin T."/>
            <person name="Land M."/>
            <person name="Ovchinikova G."/>
            <person name="Ivanova N."/>
            <person name="Mavromatis K."/>
            <person name="Markowitz V."/>
            <person name="Kyrpides N."/>
            <person name="Melino V."/>
            <person name="Denton M."/>
            <person name="Yates R."/>
            <person name="Howieson J."/>
        </authorList>
    </citation>
    <scope>NUCLEOTIDE SEQUENCE [LARGE SCALE GENOMIC DNA]</scope>
    <source>
        <strain evidence="17 18">WSM1325</strain>
        <plasmid evidence="18">Plasmid pR132502</plasmid>
    </source>
</reference>
<evidence type="ECO:0000256" key="9">
    <source>
        <dbReference type="ARBA" id="ARBA00022857"/>
    </source>
</evidence>
<accession>C6B6I7</accession>
<keyword evidence="12" id="KW-0520">NAD</keyword>
<keyword evidence="10" id="KW-0560">Oxidoreductase</keyword>
<organism evidence="17 18">
    <name type="scientific">Rhizobium leguminosarum bv. trifolii (strain WSM1325)</name>
    <dbReference type="NCBI Taxonomy" id="395491"/>
    <lineage>
        <taxon>Bacteria</taxon>
        <taxon>Pseudomonadati</taxon>
        <taxon>Pseudomonadota</taxon>
        <taxon>Alphaproteobacteria</taxon>
        <taxon>Hyphomicrobiales</taxon>
        <taxon>Rhizobiaceae</taxon>
        <taxon>Rhizobium/Agrobacterium group</taxon>
        <taxon>Rhizobium</taxon>
    </lineage>
</organism>
<dbReference type="PROSITE" id="PS51340">
    <property type="entry name" value="MOSC"/>
    <property type="match status" value="1"/>
</dbReference>
<dbReference type="Proteomes" id="UP000002256">
    <property type="component" value="Plasmid pR132502"/>
</dbReference>
<evidence type="ECO:0000256" key="12">
    <source>
        <dbReference type="ARBA" id="ARBA00023027"/>
    </source>
</evidence>
<dbReference type="InterPro" id="IPR036010">
    <property type="entry name" value="2Fe-2S_ferredoxin-like_sf"/>
</dbReference>
<dbReference type="SUPFAM" id="SSF52343">
    <property type="entry name" value="Ferredoxin reductase-like, C-terminal NADP-linked domain"/>
    <property type="match status" value="1"/>
</dbReference>
<dbReference type="InterPro" id="IPR005163">
    <property type="entry name" value="Tri_helical_YiiM-like"/>
</dbReference>
<dbReference type="InterPro" id="IPR011037">
    <property type="entry name" value="Pyrv_Knase-like_insert_dom_sf"/>
</dbReference>
<feature type="domain" description="MOSC" evidence="15">
    <location>
        <begin position="29"/>
        <end position="164"/>
    </location>
</feature>
<dbReference type="SUPFAM" id="SSF50800">
    <property type="entry name" value="PK beta-barrel domain-like"/>
    <property type="match status" value="1"/>
</dbReference>
<evidence type="ECO:0000256" key="4">
    <source>
        <dbReference type="ARBA" id="ARBA00012229"/>
    </source>
</evidence>
<evidence type="ECO:0000256" key="14">
    <source>
        <dbReference type="ARBA" id="ARBA00049433"/>
    </source>
</evidence>
<evidence type="ECO:0000256" key="8">
    <source>
        <dbReference type="ARBA" id="ARBA00022827"/>
    </source>
</evidence>
<dbReference type="InterPro" id="IPR017927">
    <property type="entry name" value="FAD-bd_FR_type"/>
</dbReference>
<feature type="domain" description="FAD-binding FR-type" evidence="16">
    <location>
        <begin position="237"/>
        <end position="341"/>
    </location>
</feature>
<dbReference type="InterPro" id="IPR001433">
    <property type="entry name" value="OxRdtase_FAD/NAD-bd"/>
</dbReference>
<dbReference type="SUPFAM" id="SSF54292">
    <property type="entry name" value="2Fe-2S ferredoxin-like"/>
    <property type="match status" value="1"/>
</dbReference>
<dbReference type="Gene3D" id="2.40.33.20">
    <property type="entry name" value="PK beta-barrel domain-like"/>
    <property type="match status" value="1"/>
</dbReference>
<dbReference type="InterPro" id="IPR001041">
    <property type="entry name" value="2Fe-2S_ferredoxin-type"/>
</dbReference>
<keyword evidence="11" id="KW-0408">Iron</keyword>
<dbReference type="GO" id="GO:0030151">
    <property type="term" value="F:molybdenum ion binding"/>
    <property type="evidence" value="ECO:0007669"/>
    <property type="project" value="InterPro"/>
</dbReference>
<evidence type="ECO:0000313" key="17">
    <source>
        <dbReference type="EMBL" id="ACS59695.1"/>
    </source>
</evidence>
<comment type="similarity">
    <text evidence="3">In the C-terminal section; belongs to the flavoprotein pyridine nucleotide cytochrome reductase family.</text>
</comment>
<sequence>MGRLLSVNVGLPREINWQGKIVNTAIWKTPVDGPRMVRRLNVDGDGQGDLAGHGGERRAVFVYQTDSYGYWQEHLRRDDFVYGQFGENFTVDGLPDVEVCIGDRYRIGGALFEVTQPRVTCYRLGIRMEEPEMAALVVKHGRPGFYFRVLGEGEVQAGDEITKVGSGPEGMSVFEINALLYMPGHPHDQLERALRIPALSAGWRGSFEALLKQERKEGATTGNAGLAAASGPPPAWRGFRPLRVSRKVRESGSVVSLVLEPADGQPVAAALPGQFVVLRFGPASAPALTRSYSLSGEPGGTHYRVSVKREAHGAASGYIDEELRVGDIVQASAARGSFTLRPGDTPVVLLSAGIGVTPVLAMLHVLAAEASSREVWWLYGTRNGREHPFAEEARGLLKRLPHHHSHVCYSTPDPKDRPDIDFDARGHLNAQALKSLNLPRDCDVYVCGPSSFMSDLSAGLAALGIAPNRIHTEMFSAGPAMTPGIAASPRRPPHLPKGLAGSGPLVSFARTGLNVRWEPTFQSLLELAEACDVPVRWSCRTGVCHTCETGLVEGRVRYRPDPIDAAADGNVLICCSKPDGDIVIDL</sequence>
<dbReference type="KEGG" id="rlg:Rleg_6656"/>
<keyword evidence="17" id="KW-0614">Plasmid</keyword>
<dbReference type="PRINTS" id="PR00409">
    <property type="entry name" value="PHDIOXRDTASE"/>
</dbReference>
<dbReference type="Pfam" id="PF03475">
    <property type="entry name" value="YiiM_3-alpha"/>
    <property type="match status" value="1"/>
</dbReference>
<keyword evidence="8" id="KW-0274">FAD</keyword>
<keyword evidence="6" id="KW-0285">Flavoprotein</keyword>
<dbReference type="Pfam" id="PF00111">
    <property type="entry name" value="Fer2"/>
    <property type="match status" value="1"/>
</dbReference>
<comment type="cofactor">
    <cofactor evidence="2">
        <name>FAD</name>
        <dbReference type="ChEBI" id="CHEBI:57692"/>
    </cofactor>
</comment>
<evidence type="ECO:0000256" key="1">
    <source>
        <dbReference type="ARBA" id="ARBA00001970"/>
    </source>
</evidence>
<dbReference type="GO" id="GO:0030170">
    <property type="term" value="F:pyridoxal phosphate binding"/>
    <property type="evidence" value="ECO:0007669"/>
    <property type="project" value="InterPro"/>
</dbReference>
<dbReference type="SUPFAM" id="SSF63380">
    <property type="entry name" value="Riboflavin synthase domain-like"/>
    <property type="match status" value="1"/>
</dbReference>
<dbReference type="EC" id="1.14.12.17" evidence="4"/>
<dbReference type="InterPro" id="IPR012675">
    <property type="entry name" value="Beta-grasp_dom_sf"/>
</dbReference>
<dbReference type="OrthoDB" id="9786134at2"/>
<gene>
    <name evidence="17" type="ordered locus">Rleg_6656</name>
</gene>
<keyword evidence="5" id="KW-0349">Heme</keyword>
<dbReference type="HOGENOM" id="CLU_033218_0_0_5"/>
<comment type="catalytic activity">
    <reaction evidence="14">
        <text>2 nitric oxide + NADPH + 2 O2 = 2 nitrate + NADP(+) + H(+)</text>
        <dbReference type="Rhea" id="RHEA:19465"/>
        <dbReference type="ChEBI" id="CHEBI:15378"/>
        <dbReference type="ChEBI" id="CHEBI:15379"/>
        <dbReference type="ChEBI" id="CHEBI:16480"/>
        <dbReference type="ChEBI" id="CHEBI:17632"/>
        <dbReference type="ChEBI" id="CHEBI:57783"/>
        <dbReference type="ChEBI" id="CHEBI:58349"/>
        <dbReference type="EC" id="1.14.12.17"/>
    </reaction>
</comment>
<evidence type="ECO:0000256" key="11">
    <source>
        <dbReference type="ARBA" id="ARBA00023004"/>
    </source>
</evidence>
<evidence type="ECO:0000256" key="7">
    <source>
        <dbReference type="ARBA" id="ARBA00022723"/>
    </source>
</evidence>
<evidence type="ECO:0000313" key="18">
    <source>
        <dbReference type="Proteomes" id="UP000002256"/>
    </source>
</evidence>
<evidence type="ECO:0000256" key="13">
    <source>
        <dbReference type="ARBA" id="ARBA00048649"/>
    </source>
</evidence>
<dbReference type="InterPro" id="IPR052353">
    <property type="entry name" value="Benzoxazolinone_Detox_Enz"/>
</dbReference>
<geneLocation type="plasmid" evidence="17 18">
    <name>pR132502</name>
</geneLocation>
<evidence type="ECO:0000256" key="5">
    <source>
        <dbReference type="ARBA" id="ARBA00022617"/>
    </source>
</evidence>
<evidence type="ECO:0000256" key="3">
    <source>
        <dbReference type="ARBA" id="ARBA00006401"/>
    </source>
</evidence>
<dbReference type="FunFam" id="3.40.50.80:FF:000010">
    <property type="entry name" value="Flavohemoprotein"/>
    <property type="match status" value="1"/>
</dbReference>